<keyword evidence="2" id="KW-0548">Nucleotidyltransferase</keyword>
<evidence type="ECO:0000313" key="3">
    <source>
        <dbReference type="Proteomes" id="UP000054928"/>
    </source>
</evidence>
<dbReference type="OrthoDB" id="124737at2759"/>
<dbReference type="OMA" id="ISYLWHL"/>
<evidence type="ECO:0000259" key="1">
    <source>
        <dbReference type="Pfam" id="PF13976"/>
    </source>
</evidence>
<sequence length="155" mass="17125">MSMKTSHGVKKGVLTNLWHIPKLSRNLFSVGCFTKDVGPVVFDKEGCLAEMKGVKWKIGAREGKGLFRLQMTPVARGEANPVKFTTMNKDISYLWHLHLGHTGHDGLSAIIKKYLATGIDIASVNKWEICDGCALGKQTRVHFLSTSTDRASKLL</sequence>
<feature type="domain" description="GAG-pre-integrase" evidence="1">
    <location>
        <begin position="65"/>
        <end position="138"/>
    </location>
</feature>
<dbReference type="Proteomes" id="UP000054928">
    <property type="component" value="Unassembled WGS sequence"/>
</dbReference>
<keyword evidence="3" id="KW-1185">Reference proteome</keyword>
<dbReference type="EMBL" id="CCYD01000442">
    <property type="protein sequence ID" value="CEG39830.1"/>
    <property type="molecule type" value="Genomic_DNA"/>
</dbReference>
<dbReference type="Pfam" id="PF13976">
    <property type="entry name" value="gag_pre-integrs"/>
    <property type="match status" value="1"/>
</dbReference>
<keyword evidence="2" id="KW-0808">Transferase</keyword>
<dbReference type="RefSeq" id="XP_024576199.1">
    <property type="nucleotide sequence ID" value="XM_024725420.1"/>
</dbReference>
<dbReference type="InterPro" id="IPR025724">
    <property type="entry name" value="GAG-pre-integrase_dom"/>
</dbReference>
<dbReference type="GeneID" id="36405119"/>
<reference evidence="3" key="1">
    <citation type="submission" date="2014-09" db="EMBL/GenBank/DDBJ databases">
        <authorList>
            <person name="Sharma Rahul"/>
            <person name="Thines Marco"/>
        </authorList>
    </citation>
    <scope>NUCLEOTIDE SEQUENCE [LARGE SCALE GENOMIC DNA]</scope>
</reference>
<evidence type="ECO:0000313" key="2">
    <source>
        <dbReference type="EMBL" id="CEG39830.1"/>
    </source>
</evidence>
<proteinExistence type="predicted"/>
<dbReference type="GO" id="GO:0003964">
    <property type="term" value="F:RNA-directed DNA polymerase activity"/>
    <property type="evidence" value="ECO:0007669"/>
    <property type="project" value="UniProtKB-KW"/>
</dbReference>
<keyword evidence="2" id="KW-0695">RNA-directed DNA polymerase</keyword>
<organism evidence="2 3">
    <name type="scientific">Plasmopara halstedii</name>
    <name type="common">Downy mildew of sunflower</name>
    <dbReference type="NCBI Taxonomy" id="4781"/>
    <lineage>
        <taxon>Eukaryota</taxon>
        <taxon>Sar</taxon>
        <taxon>Stramenopiles</taxon>
        <taxon>Oomycota</taxon>
        <taxon>Peronosporomycetes</taxon>
        <taxon>Peronosporales</taxon>
        <taxon>Peronosporaceae</taxon>
        <taxon>Plasmopara</taxon>
    </lineage>
</organism>
<protein>
    <submittedName>
        <fullName evidence="2">FOG: Transposon-encoded proteins with TYA, reverse transcriptase, integrase domains in various combinations</fullName>
    </submittedName>
</protein>
<dbReference type="AlphaFoldDB" id="A0A0P1AFF3"/>
<accession>A0A0P1AFF3</accession>
<name>A0A0P1AFF3_PLAHL</name>
<dbReference type="STRING" id="4781.A0A0P1AFF3"/>